<dbReference type="AlphaFoldDB" id="A0A841D263"/>
<keyword evidence="6" id="KW-1185">Reference proteome</keyword>
<dbReference type="SUPFAM" id="SSF53597">
    <property type="entry name" value="Dihydrofolate reductase-like"/>
    <property type="match status" value="1"/>
</dbReference>
<dbReference type="InterPro" id="IPR002734">
    <property type="entry name" value="RibDG_C"/>
</dbReference>
<evidence type="ECO:0000259" key="4">
    <source>
        <dbReference type="Pfam" id="PF01872"/>
    </source>
</evidence>
<dbReference type="PANTHER" id="PTHR38011:SF7">
    <property type="entry name" value="2,5-DIAMINO-6-RIBOSYLAMINO-4(3H)-PYRIMIDINONE 5'-PHOSPHATE REDUCTASE"/>
    <property type="match status" value="1"/>
</dbReference>
<organism evidence="5 6">
    <name type="scientific">Planomonospora venezuelensis</name>
    <dbReference type="NCBI Taxonomy" id="1999"/>
    <lineage>
        <taxon>Bacteria</taxon>
        <taxon>Bacillati</taxon>
        <taxon>Actinomycetota</taxon>
        <taxon>Actinomycetes</taxon>
        <taxon>Streptosporangiales</taxon>
        <taxon>Streptosporangiaceae</taxon>
        <taxon>Planomonospora</taxon>
    </lineage>
</organism>
<reference evidence="5 6" key="1">
    <citation type="submission" date="2020-08" db="EMBL/GenBank/DDBJ databases">
        <title>Genomic Encyclopedia of Type Strains, Phase III (KMG-III): the genomes of soil and plant-associated and newly described type strains.</title>
        <authorList>
            <person name="Whitman W."/>
        </authorList>
    </citation>
    <scope>NUCLEOTIDE SEQUENCE [LARGE SCALE GENOMIC DNA]</scope>
    <source>
        <strain evidence="5 6">CECT 3303</strain>
    </source>
</reference>
<evidence type="ECO:0000313" key="5">
    <source>
        <dbReference type="EMBL" id="MBB5964341.1"/>
    </source>
</evidence>
<feature type="domain" description="Bacterial bifunctional deaminase-reductase C-terminal" evidence="4">
    <location>
        <begin position="28"/>
        <end position="228"/>
    </location>
</feature>
<dbReference type="InterPro" id="IPR050765">
    <property type="entry name" value="Riboflavin_Biosynth_HTPR"/>
</dbReference>
<keyword evidence="2" id="KW-0521">NADP</keyword>
<comment type="pathway">
    <text evidence="1">Cofactor biosynthesis; riboflavin biosynthesis.</text>
</comment>
<dbReference type="GO" id="GO:0008703">
    <property type="term" value="F:5-amino-6-(5-phosphoribosylamino)uracil reductase activity"/>
    <property type="evidence" value="ECO:0007669"/>
    <property type="project" value="InterPro"/>
</dbReference>
<evidence type="ECO:0000256" key="3">
    <source>
        <dbReference type="ARBA" id="ARBA00023002"/>
    </source>
</evidence>
<accession>A0A841D263</accession>
<evidence type="ECO:0000256" key="2">
    <source>
        <dbReference type="ARBA" id="ARBA00022857"/>
    </source>
</evidence>
<protein>
    <submittedName>
        <fullName evidence="5">Riboflavin biosynthesis pyrimidine reductase</fullName>
    </submittedName>
</protein>
<dbReference type="GO" id="GO:0009231">
    <property type="term" value="P:riboflavin biosynthetic process"/>
    <property type="evidence" value="ECO:0007669"/>
    <property type="project" value="InterPro"/>
</dbReference>
<comment type="caution">
    <text evidence="5">The sequence shown here is derived from an EMBL/GenBank/DDBJ whole genome shotgun (WGS) entry which is preliminary data.</text>
</comment>
<dbReference type="InterPro" id="IPR024072">
    <property type="entry name" value="DHFR-like_dom_sf"/>
</dbReference>
<evidence type="ECO:0000313" key="6">
    <source>
        <dbReference type="Proteomes" id="UP000562352"/>
    </source>
</evidence>
<dbReference type="EMBL" id="JACHJJ010000011">
    <property type="protein sequence ID" value="MBB5964341.1"/>
    <property type="molecule type" value="Genomic_DNA"/>
</dbReference>
<dbReference type="Pfam" id="PF01872">
    <property type="entry name" value="RibD_C"/>
    <property type="match status" value="1"/>
</dbReference>
<sequence>MRLIHPVSPGETAGEPDLARAYAYPAAPCVRVNMVASADGGIWLDGLSGGLSGRGDKRIFGVLRGLADVVLAGASTVRAEGYRPARPRESWRELREGRPAAPPVAVVTRGLELDLASPLFTEAEPYARTIVVTCAAAPAERRAEAARHADVIVAGDERVDLAAAVEALGERGLTRVLCEGGARTNGQLAAAGLVDELCLTVSPVLLGGSAARILDGGDAFTGLRLAHVLEEDGFLFTRYVRAPG</sequence>
<gene>
    <name evidence="5" type="ORF">FHS22_003625</name>
</gene>
<dbReference type="RefSeq" id="WP_184943096.1">
    <property type="nucleotide sequence ID" value="NZ_BAAAWZ010000001.1"/>
</dbReference>
<dbReference type="Gene3D" id="3.40.430.10">
    <property type="entry name" value="Dihydrofolate Reductase, subunit A"/>
    <property type="match status" value="1"/>
</dbReference>
<dbReference type="PANTHER" id="PTHR38011">
    <property type="entry name" value="DIHYDROFOLATE REDUCTASE FAMILY PROTEIN (AFU_ORTHOLOGUE AFUA_8G06820)"/>
    <property type="match status" value="1"/>
</dbReference>
<keyword evidence="3" id="KW-0560">Oxidoreductase</keyword>
<evidence type="ECO:0000256" key="1">
    <source>
        <dbReference type="ARBA" id="ARBA00005104"/>
    </source>
</evidence>
<name>A0A841D263_PLAVE</name>
<proteinExistence type="predicted"/>
<dbReference type="Proteomes" id="UP000562352">
    <property type="component" value="Unassembled WGS sequence"/>
</dbReference>